<dbReference type="PANTHER" id="PTHR33879:SF3">
    <property type="entry name" value="17.6 KDA CLASS II HEAT SHOCK PROTEIN-RELATED"/>
    <property type="match status" value="1"/>
</dbReference>
<keyword evidence="2" id="KW-1185">Reference proteome</keyword>
<dbReference type="Gramene" id="Kaladp0040s0038.1.v1.1">
    <property type="protein sequence ID" value="Kaladp0040s0038.1.v1.1.CDS.1"/>
    <property type="gene ID" value="Kaladp0040s0038.v1.1"/>
</dbReference>
<evidence type="ECO:0008006" key="3">
    <source>
        <dbReference type="Google" id="ProtNLM"/>
    </source>
</evidence>
<dbReference type="PANTHER" id="PTHR33879">
    <property type="entry name" value="17.6 KDA CLASS II HEAT SHOCK PROTEIN-RELATED"/>
    <property type="match status" value="1"/>
</dbReference>
<reference evidence="1" key="1">
    <citation type="submission" date="2021-01" db="UniProtKB">
        <authorList>
            <consortium name="EnsemblPlants"/>
        </authorList>
    </citation>
    <scope>IDENTIFICATION</scope>
</reference>
<sequence length="171" mass="19024">MSKKVHPIPKKRNITFRYDVASALSEAARLTNRQKKLRRLPHIFAKVLELPFRATADVSVHETPNSFRFAVAADADDLGSHVRAQAIEICPGVMKIVVRGDAMLADLSLDELEIDFWRFRLPECTRPEMATAACVDGELVVVVPKGEEAAFQNDDAGIWRSDGNGRLVIVQ</sequence>
<protein>
    <recommendedName>
        <fullName evidence="3">SHSP domain-containing protein</fullName>
    </recommendedName>
</protein>
<dbReference type="EnsemblPlants" id="Kaladp0040s0038.1.v1.1">
    <property type="protein sequence ID" value="Kaladp0040s0038.1.v1.1.CDS.1"/>
    <property type="gene ID" value="Kaladp0040s0038.v1.1"/>
</dbReference>
<name>A0A7N0TN46_KALFE</name>
<accession>A0A7N0TN46</accession>
<dbReference type="Proteomes" id="UP000594263">
    <property type="component" value="Unplaced"/>
</dbReference>
<dbReference type="CDD" id="cd06464">
    <property type="entry name" value="ACD_sHsps-like"/>
    <property type="match status" value="1"/>
</dbReference>
<organism evidence="1 2">
    <name type="scientific">Kalanchoe fedtschenkoi</name>
    <name type="common">Lavender scallops</name>
    <name type="synonym">South American air plant</name>
    <dbReference type="NCBI Taxonomy" id="63787"/>
    <lineage>
        <taxon>Eukaryota</taxon>
        <taxon>Viridiplantae</taxon>
        <taxon>Streptophyta</taxon>
        <taxon>Embryophyta</taxon>
        <taxon>Tracheophyta</taxon>
        <taxon>Spermatophyta</taxon>
        <taxon>Magnoliopsida</taxon>
        <taxon>eudicotyledons</taxon>
        <taxon>Gunneridae</taxon>
        <taxon>Pentapetalae</taxon>
        <taxon>Saxifragales</taxon>
        <taxon>Crassulaceae</taxon>
        <taxon>Kalanchoe</taxon>
    </lineage>
</organism>
<proteinExistence type="predicted"/>
<evidence type="ECO:0000313" key="1">
    <source>
        <dbReference type="EnsemblPlants" id="Kaladp0040s0038.1.v1.1.CDS.1"/>
    </source>
</evidence>
<dbReference type="OMA" id="HIISICP"/>
<dbReference type="AlphaFoldDB" id="A0A7N0TN46"/>
<evidence type="ECO:0000313" key="2">
    <source>
        <dbReference type="Proteomes" id="UP000594263"/>
    </source>
</evidence>